<feature type="compositionally biased region" description="Basic and acidic residues" evidence="1">
    <location>
        <begin position="706"/>
        <end position="719"/>
    </location>
</feature>
<name>A0A2K2D918_BRADI</name>
<dbReference type="OrthoDB" id="1928505at2759"/>
<dbReference type="STRING" id="15368.A0A2K2D918"/>
<dbReference type="InterPro" id="IPR032795">
    <property type="entry name" value="DUF3741-assoc"/>
</dbReference>
<gene>
    <name evidence="5" type="primary">LOC100822840</name>
    <name evidence="4" type="ORF">BRADI_2g17500v3</name>
</gene>
<evidence type="ECO:0000313" key="6">
    <source>
        <dbReference type="Proteomes" id="UP000008810"/>
    </source>
</evidence>
<protein>
    <recommendedName>
        <fullName evidence="7">DUF3741 domain-containing protein</fullName>
    </recommendedName>
</protein>
<feature type="compositionally biased region" description="Polar residues" evidence="1">
    <location>
        <begin position="445"/>
        <end position="461"/>
    </location>
</feature>
<dbReference type="Proteomes" id="UP000008810">
    <property type="component" value="Chromosome 2"/>
</dbReference>
<feature type="region of interest" description="Disordered" evidence="1">
    <location>
        <begin position="635"/>
        <end position="727"/>
    </location>
</feature>
<feature type="compositionally biased region" description="Basic and acidic residues" evidence="1">
    <location>
        <begin position="636"/>
        <end position="648"/>
    </location>
</feature>
<dbReference type="PANTHER" id="PTHR21726:SF61">
    <property type="entry name" value="DNAA INITIATOR-ASSOCIATING PROTEIN"/>
    <property type="match status" value="1"/>
</dbReference>
<organism evidence="4">
    <name type="scientific">Brachypodium distachyon</name>
    <name type="common">Purple false brome</name>
    <name type="synonym">Trachynia distachya</name>
    <dbReference type="NCBI Taxonomy" id="15368"/>
    <lineage>
        <taxon>Eukaryota</taxon>
        <taxon>Viridiplantae</taxon>
        <taxon>Streptophyta</taxon>
        <taxon>Embryophyta</taxon>
        <taxon>Tracheophyta</taxon>
        <taxon>Spermatophyta</taxon>
        <taxon>Magnoliopsida</taxon>
        <taxon>Liliopsida</taxon>
        <taxon>Poales</taxon>
        <taxon>Poaceae</taxon>
        <taxon>BOP clade</taxon>
        <taxon>Pooideae</taxon>
        <taxon>Stipodae</taxon>
        <taxon>Brachypodieae</taxon>
        <taxon>Brachypodium</taxon>
    </lineage>
</organism>
<evidence type="ECO:0008006" key="7">
    <source>
        <dbReference type="Google" id="ProtNLM"/>
    </source>
</evidence>
<dbReference type="GeneID" id="100822840"/>
<feature type="domain" description="DUF3741" evidence="3">
    <location>
        <begin position="105"/>
        <end position="130"/>
    </location>
</feature>
<dbReference type="InterPro" id="IPR025486">
    <property type="entry name" value="DUF4378"/>
</dbReference>
<reference evidence="5" key="3">
    <citation type="submission" date="2018-08" db="UniProtKB">
        <authorList>
            <consortium name="EnsemblPlants"/>
        </authorList>
    </citation>
    <scope>IDENTIFICATION</scope>
    <source>
        <strain evidence="5">cv. Bd21</strain>
    </source>
</reference>
<feature type="compositionally biased region" description="Polar residues" evidence="1">
    <location>
        <begin position="666"/>
        <end position="683"/>
    </location>
</feature>
<dbReference type="EnsemblPlants" id="PNT70770">
    <property type="protein sequence ID" value="PNT70770"/>
    <property type="gene ID" value="BRADI_2g17500v3"/>
</dbReference>
<dbReference type="RefSeq" id="XP_014754707.1">
    <property type="nucleotide sequence ID" value="XM_014899221.2"/>
</dbReference>
<dbReference type="PANTHER" id="PTHR21726">
    <property type="entry name" value="PHOSPHATIDYLINOSITOL N-ACETYLGLUCOSAMINYLTRANSFERASE SUBUNIT P DOWN SYNDROME CRITICAL REGION PROTEIN 5 -RELATED"/>
    <property type="match status" value="1"/>
</dbReference>
<proteinExistence type="predicted"/>
<evidence type="ECO:0000259" key="3">
    <source>
        <dbReference type="Pfam" id="PF14383"/>
    </source>
</evidence>
<dbReference type="KEGG" id="bdi:100822840"/>
<accession>A0A2K2D918</accession>
<feature type="region of interest" description="Disordered" evidence="1">
    <location>
        <begin position="520"/>
        <end position="549"/>
    </location>
</feature>
<evidence type="ECO:0000313" key="4">
    <source>
        <dbReference type="EMBL" id="PNT70770.1"/>
    </source>
</evidence>
<feature type="region of interest" description="Disordered" evidence="1">
    <location>
        <begin position="44"/>
        <end position="112"/>
    </location>
</feature>
<evidence type="ECO:0000256" key="1">
    <source>
        <dbReference type="SAM" id="MobiDB-lite"/>
    </source>
</evidence>
<dbReference type="Pfam" id="PF14383">
    <property type="entry name" value="VARLMGL"/>
    <property type="match status" value="1"/>
</dbReference>
<feature type="compositionally biased region" description="Polar residues" evidence="1">
    <location>
        <begin position="151"/>
        <end position="173"/>
    </location>
</feature>
<feature type="region of interest" description="Disordered" evidence="1">
    <location>
        <begin position="130"/>
        <end position="184"/>
    </location>
</feature>
<reference evidence="4" key="2">
    <citation type="submission" date="2017-06" db="EMBL/GenBank/DDBJ databases">
        <title>WGS assembly of Brachypodium distachyon.</title>
        <authorList>
            <consortium name="The International Brachypodium Initiative"/>
            <person name="Lucas S."/>
            <person name="Harmon-Smith M."/>
            <person name="Lail K."/>
            <person name="Tice H."/>
            <person name="Grimwood J."/>
            <person name="Bruce D."/>
            <person name="Barry K."/>
            <person name="Shu S."/>
            <person name="Lindquist E."/>
            <person name="Wang M."/>
            <person name="Pitluck S."/>
            <person name="Vogel J.P."/>
            <person name="Garvin D.F."/>
            <person name="Mockler T.C."/>
            <person name="Schmutz J."/>
            <person name="Rokhsar D."/>
            <person name="Bevan M.W."/>
        </authorList>
    </citation>
    <scope>NUCLEOTIDE SEQUENCE</scope>
    <source>
        <strain evidence="4">Bd21</strain>
    </source>
</reference>
<evidence type="ECO:0000313" key="5">
    <source>
        <dbReference type="EnsemblPlants" id="PNT70770"/>
    </source>
</evidence>
<dbReference type="ExpressionAtlas" id="A0A2K2D918">
    <property type="expression patterns" value="baseline and differential"/>
</dbReference>
<feature type="region of interest" description="Disordered" evidence="1">
    <location>
        <begin position="428"/>
        <end position="461"/>
    </location>
</feature>
<feature type="domain" description="DUF4378" evidence="2">
    <location>
        <begin position="793"/>
        <end position="893"/>
    </location>
</feature>
<dbReference type="FunCoup" id="A0A2K2D918">
    <property type="interactions" value="817"/>
</dbReference>
<dbReference type="EMBL" id="CM000881">
    <property type="protein sequence ID" value="PNT70770.1"/>
    <property type="molecule type" value="Genomic_DNA"/>
</dbReference>
<sequence length="905" mass="98498">MKNGGSSAASAAGGGGLAIAERQKAAPSCVAALFQMLAKRKLFSSSSKKTKLLPPVRPQKFSPGRPPGGGEKTPAAKKRPLLLDSADYARSRSEGHGTSSLPSPSEDRNHSEMCTPGVVARLMGLSSMPSISHERSASTSDSAEVGDHGNGCSQGLPGNSGSMGTSHQKQQKPGQLRDERHNNGSQFDKNAQVLWSGRHHHKVASPLKSPRSISSRNKARLMEAVARVLEPGLQNRHRAQRHARLEYPCNGAGVEGTGVESADKPISGSRNVGATYTSSQLSEENVKKIAAARRPNQNVSLQVQPEGKSKTLPVSSLNKKARCKESDAMISNASADTYHDVREIQPRNIYRGNVACSPLKQNNLKQNTLPIISRTGDPGHMVQGQKPRTGEQYVANTAKNFVSLNKSMNSGTSSRSKGKELDKIGVSCSSAEDKNSSTKGHRTSGLRSDCSNKQKVRTTSPKAMEKDMIIAKGAGLVSEKPKTASPNCVRRQVESHNAPRCNGSDIVSFTFSSPMKAIPTSLLGDNTRGKGSSVLESPNGSYPKKNSHRDCQNISSQRELAFREKLQSKSSMEAVESVCFNRYELKNIDIPDHRVTSSLFEKRSDLPVTEKSLFGEFLWELDGLIYGFGELPNPVESRETHKKPEANRKASNPSRSVPGGNRQRGILQSTYADENFTSGNLNYTRPEAQIKERRCSETSPPPFSARDADTKRSSRHDEPNFGQPGVHHHRLEPAVEHSKPLHPGEVTSTVELLLASLCSSGLQKPRTAAKTFLLRTSESALAKNSSFKVAGGANPLRDLAFDFVTECLDTMCVQLCGWGYRSFSKLAMVCTEEERLAAEVRKEVVRHSPMAGKALDELATGDVERTFETGVADEAFRIGAQIERDLLQELVDEIWWDMLKPLQCM</sequence>
<evidence type="ECO:0000259" key="2">
    <source>
        <dbReference type="Pfam" id="PF14309"/>
    </source>
</evidence>
<dbReference type="Pfam" id="PF14309">
    <property type="entry name" value="DUF4378"/>
    <property type="match status" value="1"/>
</dbReference>
<dbReference type="Gramene" id="PNT70770">
    <property type="protein sequence ID" value="PNT70770"/>
    <property type="gene ID" value="BRADI_2g17500v3"/>
</dbReference>
<reference evidence="4 5" key="1">
    <citation type="journal article" date="2010" name="Nature">
        <title>Genome sequencing and analysis of the model grass Brachypodium distachyon.</title>
        <authorList>
            <consortium name="International Brachypodium Initiative"/>
        </authorList>
    </citation>
    <scope>NUCLEOTIDE SEQUENCE [LARGE SCALE GENOMIC DNA]</scope>
    <source>
        <strain evidence="4 5">Bd21</strain>
    </source>
</reference>
<keyword evidence="6" id="KW-1185">Reference proteome</keyword>
<dbReference type="AlphaFoldDB" id="A0A2K2D918"/>